<dbReference type="InterPro" id="IPR002869">
    <property type="entry name" value="Pyrv_flavodox_OxRed_cen"/>
</dbReference>
<dbReference type="Pfam" id="PF01558">
    <property type="entry name" value="POR"/>
    <property type="match status" value="1"/>
</dbReference>
<evidence type="ECO:0000256" key="1">
    <source>
        <dbReference type="ARBA" id="ARBA00023002"/>
    </source>
</evidence>
<proteinExistence type="predicted"/>
<dbReference type="AlphaFoldDB" id="A0A1L8CVD9"/>
<comment type="caution">
    <text evidence="3">The sequence shown here is derived from an EMBL/GenBank/DDBJ whole genome shotgun (WGS) entry which is preliminary data.</text>
</comment>
<dbReference type="OrthoDB" id="9789125at2"/>
<dbReference type="Gene3D" id="3.40.920.10">
    <property type="entry name" value="Pyruvate-ferredoxin oxidoreductase, PFOR, domain III"/>
    <property type="match status" value="1"/>
</dbReference>
<dbReference type="InterPro" id="IPR052198">
    <property type="entry name" value="IorB_Oxidoreductase"/>
</dbReference>
<name>A0A1L8CVD9_9THEO</name>
<gene>
    <name evidence="3" type="ORF">cpu_13710</name>
</gene>
<keyword evidence="3" id="KW-0670">Pyruvate</keyword>
<feature type="domain" description="Pyruvate/ketoisovalerate oxidoreductase catalytic" evidence="2">
    <location>
        <begin position="11"/>
        <end position="183"/>
    </location>
</feature>
<accession>A0A1L8CVD9</accession>
<dbReference type="PANTHER" id="PTHR43854:SF1">
    <property type="entry name" value="INDOLEPYRUVATE OXIDOREDUCTASE SUBUNIT IORB"/>
    <property type="match status" value="1"/>
</dbReference>
<dbReference type="PANTHER" id="PTHR43854">
    <property type="entry name" value="INDOLEPYRUVATE OXIDOREDUCTASE SUBUNIT IORB"/>
    <property type="match status" value="1"/>
</dbReference>
<dbReference type="GO" id="GO:0016903">
    <property type="term" value="F:oxidoreductase activity, acting on the aldehyde or oxo group of donors"/>
    <property type="evidence" value="ECO:0007669"/>
    <property type="project" value="InterPro"/>
</dbReference>
<dbReference type="EMBL" id="BDJK01000020">
    <property type="protein sequence ID" value="GAV22861.1"/>
    <property type="molecule type" value="Genomic_DNA"/>
</dbReference>
<dbReference type="SUPFAM" id="SSF53323">
    <property type="entry name" value="Pyruvate-ferredoxin oxidoreductase, PFOR, domain III"/>
    <property type="match status" value="1"/>
</dbReference>
<dbReference type="STRING" id="870242.cpu_13710"/>
<dbReference type="RefSeq" id="WP_075859318.1">
    <property type="nucleotide sequence ID" value="NZ_BDJK01000020.1"/>
</dbReference>
<dbReference type="InterPro" id="IPR019752">
    <property type="entry name" value="Pyrv/ketoisovalerate_OxRed_cat"/>
</dbReference>
<organism evidence="3 4">
    <name type="scientific">Carboxydothermus pertinax</name>
    <dbReference type="NCBI Taxonomy" id="870242"/>
    <lineage>
        <taxon>Bacteria</taxon>
        <taxon>Bacillati</taxon>
        <taxon>Bacillota</taxon>
        <taxon>Clostridia</taxon>
        <taxon>Thermoanaerobacterales</taxon>
        <taxon>Thermoanaerobacteraceae</taxon>
        <taxon>Carboxydothermus</taxon>
    </lineage>
</organism>
<sequence length="187" mass="20492">MDKNILLAGVGGQGTILASKIVAGVAERAGLDVKVAEVHGMAQRGGAVVTYLRFGQMVNSPLIAEKEADFLLAFEKLEALRWLSYLKPKGRALVNDQEIYPLPVLTGGTTYPDFQENAQGRTYHLIPAREIAQSLKNPRGINMVLLGFLAKMLTFPEDAWIFEIQKRSGKYADANIACFQAGFKYGT</sequence>
<evidence type="ECO:0000313" key="3">
    <source>
        <dbReference type="EMBL" id="GAV22861.1"/>
    </source>
</evidence>
<keyword evidence="4" id="KW-1185">Reference proteome</keyword>
<evidence type="ECO:0000313" key="4">
    <source>
        <dbReference type="Proteomes" id="UP000187485"/>
    </source>
</evidence>
<dbReference type="Proteomes" id="UP000187485">
    <property type="component" value="Unassembled WGS sequence"/>
</dbReference>
<evidence type="ECO:0000259" key="2">
    <source>
        <dbReference type="Pfam" id="PF01558"/>
    </source>
</evidence>
<reference evidence="4" key="1">
    <citation type="submission" date="2016-12" db="EMBL/GenBank/DDBJ databases">
        <title>Draft Genome Sequences od Carboxydothermus pertinax and islandicus, Hydrogenogenic Carboxydotrophic Bacteria.</title>
        <authorList>
            <person name="Fukuyama Y."/>
            <person name="Ohmae K."/>
            <person name="Yoneda Y."/>
            <person name="Yoshida T."/>
            <person name="Sako Y."/>
        </authorList>
    </citation>
    <scope>NUCLEOTIDE SEQUENCE [LARGE SCALE GENOMIC DNA]</scope>
    <source>
        <strain evidence="4">Ug1</strain>
    </source>
</reference>
<keyword evidence="1" id="KW-0560">Oxidoreductase</keyword>
<protein>
    <submittedName>
        <fullName evidence="3">Indolepyruvate oxidoreductase subunit beta</fullName>
    </submittedName>
</protein>